<evidence type="ECO:0008006" key="3">
    <source>
        <dbReference type="Google" id="ProtNLM"/>
    </source>
</evidence>
<accession>A0AAU7ZJ18</accession>
<gene>
    <name evidence="2" type="ORF">RBB77_11915</name>
</gene>
<name>A0AAU7ZJ18_9BACT</name>
<reference evidence="2" key="2">
    <citation type="journal article" date="2024" name="Environ. Microbiol.">
        <title>Genome analysis and description of Tunturibacter gen. nov. expands the diversity of Terriglobia in tundra soils.</title>
        <authorList>
            <person name="Messyasz A."/>
            <person name="Mannisto M.K."/>
            <person name="Kerkhof L.J."/>
            <person name="Haggblom M.M."/>
        </authorList>
    </citation>
    <scope>NUCLEOTIDE SEQUENCE</scope>
    <source>
        <strain evidence="2">X5P6</strain>
    </source>
</reference>
<keyword evidence="1" id="KW-0732">Signal</keyword>
<evidence type="ECO:0000313" key="2">
    <source>
        <dbReference type="EMBL" id="XCB31169.1"/>
    </source>
</evidence>
<reference evidence="2" key="1">
    <citation type="submission" date="2023-08" db="EMBL/GenBank/DDBJ databases">
        <authorList>
            <person name="Messyasz A."/>
            <person name="Mannisto M.K."/>
            <person name="Kerkhof L.J."/>
            <person name="Haggblom M."/>
        </authorList>
    </citation>
    <scope>NUCLEOTIDE SEQUENCE</scope>
    <source>
        <strain evidence="2">X5P6</strain>
    </source>
</reference>
<sequence>MKMHITTAALVLAAAPAFSQSAMTGVSHPDSAVISSSDDAAAQASSQTIAKPSADVPAVVPASPAVEYGPYVPYKGAAVAGSSMMAAEPAAEDPADAMIVTSVPEREGTLREGTLLKVKIGETLATDTTVAGSRFSGTVTEAIERNGRVIIPVGSTLEGRVTEVRGGRRISGAAMMHLETSDVTLPDGTHYIVHAQLVDTGKSEFNVDNEGTLKRKDHAKETLAIVGGVTGAGAATGALIGGGVGAVVGAGIGAGVSTFIWLKQDRQATLPKDELLVFSLTTPMILTPLSGTPVSSLNAGALGGVGAAQ</sequence>
<feature type="signal peptide" evidence="1">
    <location>
        <begin position="1"/>
        <end position="24"/>
    </location>
</feature>
<evidence type="ECO:0000256" key="1">
    <source>
        <dbReference type="SAM" id="SignalP"/>
    </source>
</evidence>
<dbReference type="RefSeq" id="WP_353062012.1">
    <property type="nucleotide sequence ID" value="NZ_CP132942.1"/>
</dbReference>
<feature type="chain" id="PRO_5043459472" description="TrbI/VirB10 family protein" evidence="1">
    <location>
        <begin position="25"/>
        <end position="309"/>
    </location>
</feature>
<dbReference type="KEGG" id="tpsc:RBB77_11915"/>
<organism evidence="2">
    <name type="scientific">Tunturiibacter psychrotolerans</name>
    <dbReference type="NCBI Taxonomy" id="3069686"/>
    <lineage>
        <taxon>Bacteria</taxon>
        <taxon>Pseudomonadati</taxon>
        <taxon>Acidobacteriota</taxon>
        <taxon>Terriglobia</taxon>
        <taxon>Terriglobales</taxon>
        <taxon>Acidobacteriaceae</taxon>
        <taxon>Tunturiibacter</taxon>
    </lineage>
</organism>
<protein>
    <recommendedName>
        <fullName evidence="3">TrbI/VirB10 family protein</fullName>
    </recommendedName>
</protein>
<dbReference type="EMBL" id="CP132942">
    <property type="protein sequence ID" value="XCB31169.1"/>
    <property type="molecule type" value="Genomic_DNA"/>
</dbReference>
<proteinExistence type="predicted"/>
<dbReference type="AlphaFoldDB" id="A0AAU7ZJ18"/>